<name>A0AAI9FZY6_STEMA</name>
<sequence length="292" mass="31130">MITSRPDPLKVPAELQPRVEAVPGLRALYRRGSFARTLGLACLAVLPATALLSMIFLQGLTGSPPSAHVPAGYGTDPGTSALLLLANLILFGGLLFWMGFGLRRVLLNRGVRHFTFSFVIGGPVLVGLLFGSGIVSPDFSRADAGDGRKLDSSQLGKLIDSPGFTTLSPQWQGYLQAQRSLGRPSIPLNDVGQAVARGEDIGIAVPDVIRARFEAKAKVPYSVLSRAWLHDHWLRMSALHFIGTAIAWSLLLLVIAGIGLTTLGYHVRGRARVINGLLQQLQVPPAQAGAPP</sequence>
<feature type="transmembrane region" description="Helical" evidence="1">
    <location>
        <begin position="38"/>
        <end position="60"/>
    </location>
</feature>
<evidence type="ECO:0000313" key="3">
    <source>
        <dbReference type="Proteomes" id="UP001214521"/>
    </source>
</evidence>
<keyword evidence="1" id="KW-0472">Membrane</keyword>
<feature type="transmembrane region" description="Helical" evidence="1">
    <location>
        <begin position="80"/>
        <end position="102"/>
    </location>
</feature>
<keyword evidence="1" id="KW-1133">Transmembrane helix</keyword>
<dbReference type="Proteomes" id="UP001214521">
    <property type="component" value="Unassembled WGS sequence"/>
</dbReference>
<organism evidence="2 3">
    <name type="scientific">Stenotrophomonas maltophilia</name>
    <name type="common">Pseudomonas maltophilia</name>
    <name type="synonym">Xanthomonas maltophilia</name>
    <dbReference type="NCBI Taxonomy" id="40324"/>
    <lineage>
        <taxon>Bacteria</taxon>
        <taxon>Pseudomonadati</taxon>
        <taxon>Pseudomonadota</taxon>
        <taxon>Gammaproteobacteria</taxon>
        <taxon>Lysobacterales</taxon>
        <taxon>Lysobacteraceae</taxon>
        <taxon>Stenotrophomonas</taxon>
        <taxon>Stenotrophomonas maltophilia group</taxon>
    </lineage>
</organism>
<evidence type="ECO:0000256" key="1">
    <source>
        <dbReference type="SAM" id="Phobius"/>
    </source>
</evidence>
<feature type="transmembrane region" description="Helical" evidence="1">
    <location>
        <begin position="114"/>
        <end position="135"/>
    </location>
</feature>
<gene>
    <name evidence="2" type="ORF">QEK83_001920</name>
</gene>
<proteinExistence type="predicted"/>
<dbReference type="RefSeq" id="WP_088480472.1">
    <property type="nucleotide sequence ID" value="NZ_CP056088.1"/>
</dbReference>
<dbReference type="EMBL" id="ABLOMU010000016">
    <property type="protein sequence ID" value="EKT4441270.1"/>
    <property type="molecule type" value="Genomic_DNA"/>
</dbReference>
<comment type="caution">
    <text evidence="2">The sequence shown here is derived from an EMBL/GenBank/DDBJ whole genome shotgun (WGS) entry which is preliminary data.</text>
</comment>
<evidence type="ECO:0000313" key="2">
    <source>
        <dbReference type="EMBL" id="EKT4441270.1"/>
    </source>
</evidence>
<feature type="transmembrane region" description="Helical" evidence="1">
    <location>
        <begin position="238"/>
        <end position="263"/>
    </location>
</feature>
<reference evidence="2" key="1">
    <citation type="submission" date="2022-07" db="EMBL/GenBank/DDBJ databases">
        <authorList>
            <consortium name="Clinical and Environmental Microbiology Branch: Whole genome sequencing antimicrobial resistance pathogens in the healthcare setting"/>
        </authorList>
    </citation>
    <scope>NUCLEOTIDE SEQUENCE</scope>
    <source>
        <strain evidence="2">Stenotrophomonas_maltophilia_2021CK-00905</strain>
    </source>
</reference>
<evidence type="ECO:0008006" key="4">
    <source>
        <dbReference type="Google" id="ProtNLM"/>
    </source>
</evidence>
<protein>
    <recommendedName>
        <fullName evidence="4">Transmembrane protein</fullName>
    </recommendedName>
</protein>
<dbReference type="AlphaFoldDB" id="A0AAI9FZY6"/>
<keyword evidence="1" id="KW-0812">Transmembrane</keyword>
<accession>A0AAI9FZY6</accession>